<proteinExistence type="predicted"/>
<dbReference type="EMBL" id="JACHXO010000002">
    <property type="protein sequence ID" value="MBB3193944.1"/>
    <property type="molecule type" value="Genomic_DNA"/>
</dbReference>
<protein>
    <recommendedName>
        <fullName evidence="3">DUF2190 family protein</fullName>
    </recommendedName>
</protein>
<accession>A0ABR6GPF7</accession>
<reference evidence="1 2" key="1">
    <citation type="submission" date="2020-08" db="EMBL/GenBank/DDBJ databases">
        <title>Genomic Encyclopedia of Type Strains, Phase III (KMG-III): the genomes of soil and plant-associated and newly described type strains.</title>
        <authorList>
            <person name="Whitman W."/>
        </authorList>
    </citation>
    <scope>NUCLEOTIDE SEQUENCE [LARGE SCALE GENOMIC DNA]</scope>
    <source>
        <strain evidence="1 2">CECT 7247</strain>
    </source>
</reference>
<evidence type="ECO:0008006" key="3">
    <source>
        <dbReference type="Google" id="ProtNLM"/>
    </source>
</evidence>
<comment type="caution">
    <text evidence="1">The sequence shown here is derived from an EMBL/GenBank/DDBJ whole genome shotgun (WGS) entry which is preliminary data.</text>
</comment>
<evidence type="ECO:0000313" key="2">
    <source>
        <dbReference type="Proteomes" id="UP000574369"/>
    </source>
</evidence>
<gene>
    <name evidence="1" type="ORF">FHS28_001329</name>
</gene>
<evidence type="ECO:0000313" key="1">
    <source>
        <dbReference type="EMBL" id="MBB3193944.1"/>
    </source>
</evidence>
<dbReference type="Proteomes" id="UP000574369">
    <property type="component" value="Unassembled WGS sequence"/>
</dbReference>
<sequence length="151" mass="15580">MPNRAYRGPQDRQPKTLSNRTVNGALLPCTGVVVGATQFSQATSPSGGRLALLVNRDFYALGHFDSTDPLKTAYTSGDTGVAHLLEPGQEYQWAVASGAYTNGQELTVAAGGRLAAAAAGNIVVAFYDAAGATKAAGDLADVVIANFYTKA</sequence>
<organism evidence="1 2">
    <name type="scientific">Roseateles terrae</name>
    <dbReference type="NCBI Taxonomy" id="431060"/>
    <lineage>
        <taxon>Bacteria</taxon>
        <taxon>Pseudomonadati</taxon>
        <taxon>Pseudomonadota</taxon>
        <taxon>Betaproteobacteria</taxon>
        <taxon>Burkholderiales</taxon>
        <taxon>Sphaerotilaceae</taxon>
        <taxon>Roseateles</taxon>
    </lineage>
</organism>
<keyword evidence="2" id="KW-1185">Reference proteome</keyword>
<dbReference type="RefSeq" id="WP_088449840.1">
    <property type="nucleotide sequence ID" value="NZ_JACHXO010000002.1"/>
</dbReference>
<name>A0ABR6GPF7_9BURK</name>